<evidence type="ECO:0000313" key="2">
    <source>
        <dbReference type="Proteomes" id="UP001162501"/>
    </source>
</evidence>
<organism evidence="1 2">
    <name type="scientific">Rangifer tarandus platyrhynchus</name>
    <name type="common">Svalbard reindeer</name>
    <dbReference type="NCBI Taxonomy" id="3082113"/>
    <lineage>
        <taxon>Eukaryota</taxon>
        <taxon>Metazoa</taxon>
        <taxon>Chordata</taxon>
        <taxon>Craniata</taxon>
        <taxon>Vertebrata</taxon>
        <taxon>Euteleostomi</taxon>
        <taxon>Mammalia</taxon>
        <taxon>Eutheria</taxon>
        <taxon>Laurasiatheria</taxon>
        <taxon>Artiodactyla</taxon>
        <taxon>Ruminantia</taxon>
        <taxon>Pecora</taxon>
        <taxon>Cervidae</taxon>
        <taxon>Odocoileinae</taxon>
        <taxon>Rangifer</taxon>
    </lineage>
</organism>
<evidence type="ECO:0000313" key="1">
    <source>
        <dbReference type="EMBL" id="CAI9693874.1"/>
    </source>
</evidence>
<sequence length="211" mass="23201">MSLEACQQRRGTCWLVLQEAYRKWRAPQPRDVKEASRLIQELPPNPDGHTWKASRILQSQEGETQPHQVGPEPHPPLLNSSDQPFTLSGPGIDGRQGPPRQAGHRALSLRSRQALCPSVYLQCSSATQEDSALRFRGPKPCLLRTQQEGRHHGSPGAQPAQEAGALRLRTGAQPAQEAGALRLRSRDPACPRGGSFEAEVQGPSLPKRREL</sequence>
<protein>
    <submittedName>
        <fullName evidence="1">Uncharacterized protein</fullName>
    </submittedName>
</protein>
<gene>
    <name evidence="1" type="ORF">MRATA1EN3_LOCUS5087</name>
</gene>
<dbReference type="EMBL" id="OX596097">
    <property type="protein sequence ID" value="CAI9693874.1"/>
    <property type="molecule type" value="Genomic_DNA"/>
</dbReference>
<reference evidence="1" key="1">
    <citation type="submission" date="2023-05" db="EMBL/GenBank/DDBJ databases">
        <authorList>
            <consortium name="ELIXIR-Norway"/>
        </authorList>
    </citation>
    <scope>NUCLEOTIDE SEQUENCE</scope>
</reference>
<dbReference type="Proteomes" id="UP001162501">
    <property type="component" value="Chromosome 13"/>
</dbReference>
<proteinExistence type="predicted"/>
<name>A0ACB0E0E2_RANTA</name>
<accession>A0ACB0E0E2</accession>